<dbReference type="KEGG" id="tpro:Ga0080559_TMP492"/>
<reference evidence="1 2" key="1">
    <citation type="submission" date="2016-03" db="EMBL/GenBank/DDBJ databases">
        <title>Deep-sea bacteria in the southern Pacific.</title>
        <authorList>
            <person name="Tang K."/>
        </authorList>
    </citation>
    <scope>NUCLEOTIDE SEQUENCE [LARGE SCALE GENOMIC DNA]</scope>
    <source>
        <strain evidence="1 2">JLT2016</strain>
    </source>
</reference>
<accession>A0A1U7CZK0</accession>
<dbReference type="InterPro" id="IPR045384">
    <property type="entry name" value="DUF6527"/>
</dbReference>
<protein>
    <submittedName>
        <fullName evidence="1">Uncharacterized protein</fullName>
    </submittedName>
</protein>
<evidence type="ECO:0000313" key="1">
    <source>
        <dbReference type="EMBL" id="APX21288.1"/>
    </source>
</evidence>
<organism evidence="1 2">
    <name type="scientific">Salipiger profundus</name>
    <dbReference type="NCBI Taxonomy" id="1229727"/>
    <lineage>
        <taxon>Bacteria</taxon>
        <taxon>Pseudomonadati</taxon>
        <taxon>Pseudomonadota</taxon>
        <taxon>Alphaproteobacteria</taxon>
        <taxon>Rhodobacterales</taxon>
        <taxon>Roseobacteraceae</taxon>
        <taxon>Salipiger</taxon>
    </lineage>
</organism>
<dbReference type="STRING" id="1229727.Ga0080559_TMP492"/>
<gene>
    <name evidence="1" type="ORF">Ga0080559_TMP492</name>
</gene>
<name>A0A1U7CZK0_9RHOB</name>
<proteinExistence type="predicted"/>
<dbReference type="Proteomes" id="UP000186559">
    <property type="component" value="Chromosome"/>
</dbReference>
<dbReference type="RefSeq" id="WP_076621970.1">
    <property type="nucleotide sequence ID" value="NZ_BMEW01000002.1"/>
</dbReference>
<keyword evidence="2" id="KW-1185">Reference proteome</keyword>
<evidence type="ECO:0000313" key="2">
    <source>
        <dbReference type="Proteomes" id="UP000186559"/>
    </source>
</evidence>
<dbReference type="EMBL" id="CP014796">
    <property type="protein sequence ID" value="APX21288.1"/>
    <property type="molecule type" value="Genomic_DNA"/>
</dbReference>
<dbReference type="Pfam" id="PF20137">
    <property type="entry name" value="BubE"/>
    <property type="match status" value="1"/>
</dbReference>
<dbReference type="AlphaFoldDB" id="A0A1U7CZK0"/>
<sequence>MIRAIYFSDRAKHRDTALPGSLWFSEPADGGVSAMWFYCPCGCGDLARITVGQEHKPHMTGPSWNWNGRTDAPTLSPSVHQLNCGWHGWLRSGYWESC</sequence>